<keyword evidence="10" id="KW-0496">Mitochondrion</keyword>
<evidence type="ECO:0000256" key="9">
    <source>
        <dbReference type="ARBA" id="ARBA00022946"/>
    </source>
</evidence>
<keyword evidence="6" id="KW-0028">Amino-acid biosynthesis</keyword>
<dbReference type="EMBL" id="CABVLU010000001">
    <property type="protein sequence ID" value="VVT44926.1"/>
    <property type="molecule type" value="Genomic_DNA"/>
</dbReference>
<evidence type="ECO:0000256" key="4">
    <source>
        <dbReference type="ARBA" id="ARBA00007103"/>
    </source>
</evidence>
<dbReference type="RefSeq" id="XP_031851194.1">
    <property type="nucleotide sequence ID" value="XM_031995303.1"/>
</dbReference>
<keyword evidence="8" id="KW-0663">Pyridoxal phosphate</keyword>
<comment type="catalytic activity">
    <reaction evidence="13">
        <text>O-succinyl-L-serine + hydrogen sulfide = L-cysteine + succinate</text>
        <dbReference type="Rhea" id="RHEA:53816"/>
        <dbReference type="ChEBI" id="CHEBI:29919"/>
        <dbReference type="ChEBI" id="CHEBI:30031"/>
        <dbReference type="ChEBI" id="CHEBI:35235"/>
        <dbReference type="ChEBI" id="CHEBI:136856"/>
    </reaction>
</comment>
<dbReference type="SUPFAM" id="SSF53686">
    <property type="entry name" value="Tryptophan synthase beta subunit-like PLP-dependent enzymes"/>
    <property type="match status" value="1"/>
</dbReference>
<dbReference type="GO" id="GO:0006535">
    <property type="term" value="P:cysteine biosynthetic process from serine"/>
    <property type="evidence" value="ECO:0007669"/>
    <property type="project" value="InterPro"/>
</dbReference>
<dbReference type="Gene3D" id="3.40.50.1100">
    <property type="match status" value="2"/>
</dbReference>
<dbReference type="FunFam" id="3.40.50.1100:FF:000011">
    <property type="entry name" value="Cysteine synthase (o-acetylserine)"/>
    <property type="match status" value="1"/>
</dbReference>
<reference evidence="20 21" key="1">
    <citation type="submission" date="2019-09" db="EMBL/GenBank/DDBJ databases">
        <authorList>
            <person name="Brejova B."/>
        </authorList>
    </citation>
    <scope>NUCLEOTIDE SEQUENCE [LARGE SCALE GENOMIC DNA]</scope>
</reference>
<proteinExistence type="inferred from homology"/>
<dbReference type="EC" id="2.5.1.47" evidence="5"/>
<evidence type="ECO:0000313" key="20">
    <source>
        <dbReference type="EMBL" id="VVT44926.1"/>
    </source>
</evidence>
<dbReference type="InterPro" id="IPR001216">
    <property type="entry name" value="P-phosphate_BS"/>
</dbReference>
<comment type="subcellular location">
    <subcellularLocation>
        <location evidence="2">Mitochondrion</location>
    </subcellularLocation>
</comment>
<dbReference type="CDD" id="cd01561">
    <property type="entry name" value="CBS_like"/>
    <property type="match status" value="1"/>
</dbReference>
<evidence type="ECO:0000256" key="18">
    <source>
        <dbReference type="ARBA" id="ARBA00081847"/>
    </source>
</evidence>
<dbReference type="InterPro" id="IPR036052">
    <property type="entry name" value="TrpB-like_PALP_sf"/>
</dbReference>
<evidence type="ECO:0000313" key="21">
    <source>
        <dbReference type="Proteomes" id="UP000398389"/>
    </source>
</evidence>
<evidence type="ECO:0000256" key="17">
    <source>
        <dbReference type="ARBA" id="ARBA00079147"/>
    </source>
</evidence>
<accession>A0A5E8B6P2</accession>
<name>A0A5E8B6P2_9ASCO</name>
<evidence type="ECO:0000256" key="13">
    <source>
        <dbReference type="ARBA" id="ARBA00050981"/>
    </source>
</evidence>
<comment type="pathway">
    <text evidence="3">Amino-acid biosynthesis; L-cysteine biosynthesis; L-cysteine from L-serine: step 2/2.</text>
</comment>
<evidence type="ECO:0000256" key="1">
    <source>
        <dbReference type="ARBA" id="ARBA00001933"/>
    </source>
</evidence>
<evidence type="ECO:0000256" key="11">
    <source>
        <dbReference type="ARBA" id="ARBA00023192"/>
    </source>
</evidence>
<keyword evidence="7" id="KW-0808">Transferase</keyword>
<evidence type="ECO:0000256" key="7">
    <source>
        <dbReference type="ARBA" id="ARBA00022679"/>
    </source>
</evidence>
<evidence type="ECO:0000256" key="16">
    <source>
        <dbReference type="ARBA" id="ARBA00078262"/>
    </source>
</evidence>
<evidence type="ECO:0000256" key="12">
    <source>
        <dbReference type="ARBA" id="ARBA00047931"/>
    </source>
</evidence>
<feature type="domain" description="Tryptophan synthase beta chain-like PALP" evidence="19">
    <location>
        <begin position="41"/>
        <end position="336"/>
    </location>
</feature>
<dbReference type="GeneID" id="43579403"/>
<evidence type="ECO:0000256" key="15">
    <source>
        <dbReference type="ARBA" id="ARBA00072087"/>
    </source>
</evidence>
<organism evidence="20 21">
    <name type="scientific">Magnusiomyces paraingens</name>
    <dbReference type="NCBI Taxonomy" id="2606893"/>
    <lineage>
        <taxon>Eukaryota</taxon>
        <taxon>Fungi</taxon>
        <taxon>Dikarya</taxon>
        <taxon>Ascomycota</taxon>
        <taxon>Saccharomycotina</taxon>
        <taxon>Dipodascomycetes</taxon>
        <taxon>Dipodascales</taxon>
        <taxon>Dipodascaceae</taxon>
        <taxon>Magnusiomyces</taxon>
    </lineage>
</organism>
<comment type="function">
    <text evidence="14">Catalyzes the conversion of O-succinyl-L-serine into cysteine, the last step in the cysteine biosynthesis pathway. Can also use O-acetyl-L-serine.</text>
</comment>
<evidence type="ECO:0000256" key="10">
    <source>
        <dbReference type="ARBA" id="ARBA00023128"/>
    </source>
</evidence>
<dbReference type="GO" id="GO:0004124">
    <property type="term" value="F:cysteine synthase activity"/>
    <property type="evidence" value="ECO:0007669"/>
    <property type="project" value="UniProtKB-EC"/>
</dbReference>
<dbReference type="Pfam" id="PF00291">
    <property type="entry name" value="PALP"/>
    <property type="match status" value="1"/>
</dbReference>
<keyword evidence="9" id="KW-0809">Transit peptide</keyword>
<comment type="catalytic activity">
    <reaction evidence="12">
        <text>O-acetyl-L-serine + hydrogen sulfide = L-cysteine + acetate</text>
        <dbReference type="Rhea" id="RHEA:14829"/>
        <dbReference type="ChEBI" id="CHEBI:29919"/>
        <dbReference type="ChEBI" id="CHEBI:30089"/>
        <dbReference type="ChEBI" id="CHEBI:35235"/>
        <dbReference type="ChEBI" id="CHEBI:58340"/>
        <dbReference type="EC" id="2.5.1.47"/>
    </reaction>
</comment>
<evidence type="ECO:0000256" key="8">
    <source>
        <dbReference type="ARBA" id="ARBA00022898"/>
    </source>
</evidence>
<keyword evidence="11" id="KW-0198">Cysteine biosynthesis</keyword>
<sequence>MLARSFQRSKGLLRTTRALSSRAGSSIPFVPLVSETGFVGAVGNTPLLRLNSLSKETGANIYGKAEFLNPGGSVKDRAALYIIQDAEKRGLIKPGGTIVEGTAGNTGIGLAHVCRARGYNCVIYMPNTQSPAKISHLKLLGAEVHPVPAVPLADPNNYNHQARRHAESLDNAVWTNQFDNIANRQAHIETTGPEIWAQTDGTVTAFTCATGTGGSFAGTSRYLKDISNGKVQAWLADPPGSVLYSYINSGKLERTGDGSITEGIGQGRVTDNLKPDLEIIDGALHIPDADTIRMVYRLLDEEGLFLGASSCLNVVAAYDLAKKLGPESTIVTLLCDGADRYAERLFSESWLKSKNLYNELPPHLLKYVAFD</sequence>
<dbReference type="GO" id="GO:0005739">
    <property type="term" value="C:mitochondrion"/>
    <property type="evidence" value="ECO:0007669"/>
    <property type="project" value="UniProtKB-SubCell"/>
</dbReference>
<dbReference type="NCBIfam" id="NF007989">
    <property type="entry name" value="PRK10717.1"/>
    <property type="match status" value="1"/>
</dbReference>
<keyword evidence="21" id="KW-1185">Reference proteome</keyword>
<dbReference type="PANTHER" id="PTHR10314">
    <property type="entry name" value="CYSTATHIONINE BETA-SYNTHASE"/>
    <property type="match status" value="1"/>
</dbReference>
<dbReference type="PROSITE" id="PS00901">
    <property type="entry name" value="CYS_SYNTHASE"/>
    <property type="match status" value="1"/>
</dbReference>
<gene>
    <name evidence="20" type="ORF">SAPINGB_P000580</name>
</gene>
<dbReference type="AlphaFoldDB" id="A0A5E8B6P2"/>
<evidence type="ECO:0000259" key="19">
    <source>
        <dbReference type="Pfam" id="PF00291"/>
    </source>
</evidence>
<evidence type="ECO:0000256" key="2">
    <source>
        <dbReference type="ARBA" id="ARBA00004173"/>
    </source>
</evidence>
<dbReference type="InterPro" id="IPR001926">
    <property type="entry name" value="TrpB-like_PALP"/>
</dbReference>
<comment type="similarity">
    <text evidence="4">Belongs to the cysteine synthase/cystathionine beta-synthase family.</text>
</comment>
<evidence type="ECO:0000256" key="3">
    <source>
        <dbReference type="ARBA" id="ARBA00004962"/>
    </source>
</evidence>
<evidence type="ECO:0000256" key="14">
    <source>
        <dbReference type="ARBA" id="ARBA00058228"/>
    </source>
</evidence>
<dbReference type="InterPro" id="IPR050214">
    <property type="entry name" value="Cys_Synth/Cystath_Beta-Synth"/>
</dbReference>
<evidence type="ECO:0000256" key="6">
    <source>
        <dbReference type="ARBA" id="ARBA00022605"/>
    </source>
</evidence>
<comment type="cofactor">
    <cofactor evidence="1">
        <name>pyridoxal 5'-phosphate</name>
        <dbReference type="ChEBI" id="CHEBI:597326"/>
    </cofactor>
</comment>
<dbReference type="OrthoDB" id="10259545at2759"/>
<protein>
    <recommendedName>
        <fullName evidence="15">Cysteine synthase 1</fullName>
        <ecNumber evidence="5">2.5.1.47</ecNumber>
    </recommendedName>
    <alternativeName>
        <fullName evidence="16">O-acetylserine (thiol)-lyase 1</fullName>
    </alternativeName>
    <alternativeName>
        <fullName evidence="17">O-acetylserine sulfhydrylase 1</fullName>
    </alternativeName>
    <alternativeName>
        <fullName evidence="18">O-succinylserine sulfhydrylase</fullName>
    </alternativeName>
</protein>
<evidence type="ECO:0000256" key="5">
    <source>
        <dbReference type="ARBA" id="ARBA00012681"/>
    </source>
</evidence>
<dbReference type="Proteomes" id="UP000398389">
    <property type="component" value="Unassembled WGS sequence"/>
</dbReference>